<dbReference type="GO" id="GO:0019646">
    <property type="term" value="P:aerobic electron transport chain"/>
    <property type="evidence" value="ECO:0007669"/>
    <property type="project" value="TreeGrafter"/>
</dbReference>
<keyword evidence="10" id="KW-0408">Iron</keyword>
<feature type="transmembrane region" description="Helical" evidence="12">
    <location>
        <begin position="12"/>
        <end position="41"/>
    </location>
</feature>
<evidence type="ECO:0000256" key="12">
    <source>
        <dbReference type="SAM" id="Phobius"/>
    </source>
</evidence>
<dbReference type="NCBIfam" id="TIGR00203">
    <property type="entry name" value="cydB"/>
    <property type="match status" value="1"/>
</dbReference>
<comment type="subcellular location">
    <subcellularLocation>
        <location evidence="1">Cell membrane</location>
        <topology evidence="1">Multi-pass membrane protein</topology>
    </subcellularLocation>
</comment>
<feature type="transmembrane region" description="Helical" evidence="12">
    <location>
        <begin position="267"/>
        <end position="287"/>
    </location>
</feature>
<dbReference type="Pfam" id="PF02322">
    <property type="entry name" value="Cyt_bd_oxida_II"/>
    <property type="match status" value="1"/>
</dbReference>
<keyword evidence="14" id="KW-1185">Reference proteome</keyword>
<feature type="transmembrane region" description="Helical" evidence="12">
    <location>
        <begin position="119"/>
        <end position="140"/>
    </location>
</feature>
<keyword evidence="9 12" id="KW-1133">Transmembrane helix</keyword>
<comment type="similarity">
    <text evidence="2">Belongs to the cytochrome ubiquinol oxidase subunit 2 family.</text>
</comment>
<dbReference type="InterPro" id="IPR003317">
    <property type="entry name" value="Cyt-d_oxidase_su2"/>
</dbReference>
<dbReference type="PIRSF" id="PIRSF000267">
    <property type="entry name" value="Cyt_oxidse_sub2"/>
    <property type="match status" value="1"/>
</dbReference>
<evidence type="ECO:0000256" key="7">
    <source>
        <dbReference type="ARBA" id="ARBA00022723"/>
    </source>
</evidence>
<sequence length="384" mass="41321">MILDYETLKLVWWVLVGALLIGFAVTDGMDMGVGILLPFVGRNDGERRVVINTVGPHWDGNQVWLITAGGAIFAAWPAVYAAAFSGFYMAMLLVLFALFFRPVGFDYRSKIADRRWRNAWDWGLFTGGLVPALVFGVAFGNLLQGVPFHLDSLLRAHYEGALLTALLPLLNPFALLAGLISVAMLTMHGAIWLQMRTEDPVAGRARRAVRVMGLLVVAGFALAGLWVAFGVDGYRIVSQPALDALPNPLAKQVVRAPGAWLDVYGRLPVAILAPAAGFAGALLAMLLSHAGRPGLAFVASALSMTGIIGTAGLSMFPFIMPSSTHPGSSLTVWDAPSSHLTLTVMFWAVLVFLPLVLAYTVWCYARMWGKVTVDAIEADSSTAY</sequence>
<keyword evidence="6 12" id="KW-0812">Transmembrane</keyword>
<dbReference type="GO" id="GO:0070069">
    <property type="term" value="C:cytochrome complex"/>
    <property type="evidence" value="ECO:0007669"/>
    <property type="project" value="TreeGrafter"/>
</dbReference>
<keyword evidence="8" id="KW-0249">Electron transport</keyword>
<evidence type="ECO:0000256" key="10">
    <source>
        <dbReference type="ARBA" id="ARBA00023004"/>
    </source>
</evidence>
<dbReference type="GO" id="GO:0016682">
    <property type="term" value="F:oxidoreductase activity, acting on diphenols and related substances as donors, oxygen as acceptor"/>
    <property type="evidence" value="ECO:0007669"/>
    <property type="project" value="TreeGrafter"/>
</dbReference>
<organism evidence="13 14">
    <name type="scientific">Azospirillum thermophilum</name>
    <dbReference type="NCBI Taxonomy" id="2202148"/>
    <lineage>
        <taxon>Bacteria</taxon>
        <taxon>Pseudomonadati</taxon>
        <taxon>Pseudomonadota</taxon>
        <taxon>Alphaproteobacteria</taxon>
        <taxon>Rhodospirillales</taxon>
        <taxon>Azospirillaceae</taxon>
        <taxon>Azospirillum</taxon>
    </lineage>
</organism>
<dbReference type="KEGG" id="azz:DEW08_01095"/>
<dbReference type="Proteomes" id="UP000245629">
    <property type="component" value="Chromosome 1"/>
</dbReference>
<feature type="transmembrane region" description="Helical" evidence="12">
    <location>
        <begin position="160"/>
        <end position="187"/>
    </location>
</feature>
<keyword evidence="7" id="KW-0479">Metal-binding</keyword>
<reference evidence="14" key="1">
    <citation type="submission" date="2018-05" db="EMBL/GenBank/DDBJ databases">
        <title>Azospirillum thermophila sp. nov., a novel isolated from hot spring.</title>
        <authorList>
            <person name="Zhao Z."/>
        </authorList>
    </citation>
    <scope>NUCLEOTIDE SEQUENCE [LARGE SCALE GENOMIC DNA]</scope>
    <source>
        <strain evidence="14">CFH 70021</strain>
    </source>
</reference>
<keyword evidence="5" id="KW-0349">Heme</keyword>
<feature type="transmembrane region" description="Helical" evidence="12">
    <location>
        <begin position="340"/>
        <end position="362"/>
    </location>
</feature>
<keyword evidence="3" id="KW-0813">Transport</keyword>
<evidence type="ECO:0000313" key="13">
    <source>
        <dbReference type="EMBL" id="AWK84962.1"/>
    </source>
</evidence>
<dbReference type="OrthoDB" id="9776710at2"/>
<accession>A0A2S2CKG2</accession>
<dbReference type="PANTHER" id="PTHR43141">
    <property type="entry name" value="CYTOCHROME BD2 SUBUNIT II"/>
    <property type="match status" value="1"/>
</dbReference>
<dbReference type="EMBL" id="CP029352">
    <property type="protein sequence ID" value="AWK84962.1"/>
    <property type="molecule type" value="Genomic_DNA"/>
</dbReference>
<keyword evidence="4" id="KW-1003">Cell membrane</keyword>
<protein>
    <submittedName>
        <fullName evidence="13">Cytochrome d ubiquinol oxidase subunit II</fullName>
    </submittedName>
</protein>
<dbReference type="AlphaFoldDB" id="A0A2S2CKG2"/>
<dbReference type="GO" id="GO:0046872">
    <property type="term" value="F:metal ion binding"/>
    <property type="evidence" value="ECO:0007669"/>
    <property type="project" value="UniProtKB-KW"/>
</dbReference>
<feature type="transmembrane region" description="Helical" evidence="12">
    <location>
        <begin position="294"/>
        <end position="320"/>
    </location>
</feature>
<evidence type="ECO:0000256" key="1">
    <source>
        <dbReference type="ARBA" id="ARBA00004651"/>
    </source>
</evidence>
<evidence type="ECO:0000256" key="2">
    <source>
        <dbReference type="ARBA" id="ARBA00007543"/>
    </source>
</evidence>
<evidence type="ECO:0000256" key="9">
    <source>
        <dbReference type="ARBA" id="ARBA00022989"/>
    </source>
</evidence>
<evidence type="ECO:0000256" key="11">
    <source>
        <dbReference type="ARBA" id="ARBA00023136"/>
    </source>
</evidence>
<dbReference type="GO" id="GO:0009055">
    <property type="term" value="F:electron transfer activity"/>
    <property type="evidence" value="ECO:0007669"/>
    <property type="project" value="TreeGrafter"/>
</dbReference>
<feature type="transmembrane region" description="Helical" evidence="12">
    <location>
        <begin position="208"/>
        <end position="229"/>
    </location>
</feature>
<evidence type="ECO:0000256" key="3">
    <source>
        <dbReference type="ARBA" id="ARBA00022448"/>
    </source>
</evidence>
<evidence type="ECO:0000256" key="6">
    <source>
        <dbReference type="ARBA" id="ARBA00022692"/>
    </source>
</evidence>
<evidence type="ECO:0000313" key="14">
    <source>
        <dbReference type="Proteomes" id="UP000245629"/>
    </source>
</evidence>
<evidence type="ECO:0000256" key="8">
    <source>
        <dbReference type="ARBA" id="ARBA00022982"/>
    </source>
</evidence>
<dbReference type="PANTHER" id="PTHR43141:SF5">
    <property type="entry name" value="CYTOCHROME BD-I UBIQUINOL OXIDASE SUBUNIT 2"/>
    <property type="match status" value="1"/>
</dbReference>
<evidence type="ECO:0000256" key="4">
    <source>
        <dbReference type="ARBA" id="ARBA00022475"/>
    </source>
</evidence>
<dbReference type="GO" id="GO:0005886">
    <property type="term" value="C:plasma membrane"/>
    <property type="evidence" value="ECO:0007669"/>
    <property type="project" value="UniProtKB-SubCell"/>
</dbReference>
<name>A0A2S2CKG2_9PROT</name>
<proteinExistence type="inferred from homology"/>
<evidence type="ECO:0000256" key="5">
    <source>
        <dbReference type="ARBA" id="ARBA00022617"/>
    </source>
</evidence>
<keyword evidence="11 12" id="KW-0472">Membrane</keyword>
<dbReference type="RefSeq" id="WP_109323749.1">
    <property type="nucleotide sequence ID" value="NZ_CP029352.1"/>
</dbReference>
<gene>
    <name evidence="13" type="primary">cydB</name>
    <name evidence="13" type="ORF">DEW08_01095</name>
</gene>
<feature type="transmembrane region" description="Helical" evidence="12">
    <location>
        <begin position="87"/>
        <end position="107"/>
    </location>
</feature>